<keyword evidence="14" id="KW-0326">Glycosidase</keyword>
<dbReference type="AlphaFoldDB" id="V5G268"/>
<dbReference type="SUPFAM" id="SSF161111">
    <property type="entry name" value="Cation efflux protein transmembrane domain-like"/>
    <property type="match status" value="1"/>
</dbReference>
<evidence type="ECO:0000256" key="6">
    <source>
        <dbReference type="ARBA" id="ARBA00022692"/>
    </source>
</evidence>
<evidence type="ECO:0000313" key="18">
    <source>
        <dbReference type="EMBL" id="GAD94947.1"/>
    </source>
</evidence>
<dbReference type="GO" id="GO:0008324">
    <property type="term" value="F:monoatomic cation transmembrane transporter activity"/>
    <property type="evidence" value="ECO:0007669"/>
    <property type="project" value="InterPro"/>
</dbReference>
<evidence type="ECO:0000256" key="9">
    <source>
        <dbReference type="ARBA" id="ARBA00023136"/>
    </source>
</evidence>
<feature type="active site" evidence="11">
    <location>
        <position position="390"/>
    </location>
</feature>
<dbReference type="PANTHER" id="PTHR11742:SF49">
    <property type="entry name" value="ALPHA-1,2-MANNOSIDASE"/>
    <property type="match status" value="1"/>
</dbReference>
<evidence type="ECO:0000256" key="7">
    <source>
        <dbReference type="ARBA" id="ARBA00022801"/>
    </source>
</evidence>
<feature type="transmembrane region" description="Helical" evidence="15">
    <location>
        <begin position="554"/>
        <end position="574"/>
    </location>
</feature>
<keyword evidence="10 13" id="KW-1015">Disulfide bond</keyword>
<dbReference type="UniPathway" id="UPA00378"/>
<dbReference type="GO" id="GO:0030003">
    <property type="term" value="P:intracellular monoatomic cation homeostasis"/>
    <property type="evidence" value="ECO:0007669"/>
    <property type="project" value="UniProtKB-ARBA"/>
</dbReference>
<evidence type="ECO:0000256" key="3">
    <source>
        <dbReference type="ARBA" id="ARBA00004922"/>
    </source>
</evidence>
<evidence type="ECO:0000256" key="11">
    <source>
        <dbReference type="PIRSR" id="PIRSR601382-1"/>
    </source>
</evidence>
<dbReference type="HOGENOM" id="CLU_349157_0_0_1"/>
<dbReference type="Gene3D" id="1.50.10.10">
    <property type="match status" value="1"/>
</dbReference>
<dbReference type="InterPro" id="IPR027469">
    <property type="entry name" value="Cation_efflux_TMD_sf"/>
</dbReference>
<protein>
    <recommendedName>
        <fullName evidence="14">alpha-1,2-Mannosidase</fullName>
        <ecNumber evidence="14">3.2.1.-</ecNumber>
    </recommendedName>
</protein>
<dbReference type="Pfam" id="PF16916">
    <property type="entry name" value="ZT_dimer"/>
    <property type="match status" value="1"/>
</dbReference>
<dbReference type="eggNOG" id="KOG1483">
    <property type="taxonomic scope" value="Eukaryota"/>
</dbReference>
<dbReference type="GO" id="GO:0005509">
    <property type="term" value="F:calcium ion binding"/>
    <property type="evidence" value="ECO:0007669"/>
    <property type="project" value="InterPro"/>
</dbReference>
<dbReference type="GO" id="GO:0036503">
    <property type="term" value="P:ERAD pathway"/>
    <property type="evidence" value="ECO:0007669"/>
    <property type="project" value="UniProtKB-ARBA"/>
</dbReference>
<dbReference type="Pfam" id="PF01532">
    <property type="entry name" value="Glyco_hydro_47"/>
    <property type="match status" value="1"/>
</dbReference>
<dbReference type="InterPro" id="IPR002524">
    <property type="entry name" value="Cation_efflux"/>
</dbReference>
<dbReference type="InterPro" id="IPR050749">
    <property type="entry name" value="Glycosyl_Hydrolase_47"/>
</dbReference>
<feature type="transmembrane region" description="Helical" evidence="15">
    <location>
        <begin position="522"/>
        <end position="542"/>
    </location>
</feature>
<feature type="active site" description="Proton donor" evidence="11">
    <location>
        <position position="74"/>
    </location>
</feature>
<dbReference type="PANTHER" id="PTHR11742">
    <property type="entry name" value="MANNOSYL-OLIGOSACCHARIDE ALPHA-1,2-MANNOSIDASE-RELATED"/>
    <property type="match status" value="1"/>
</dbReference>
<proteinExistence type="inferred from homology"/>
<feature type="domain" description="Cation efflux protein transmembrane" evidence="16">
    <location>
        <begin position="484"/>
        <end position="689"/>
    </location>
</feature>
<dbReference type="InParanoid" id="V5G268"/>
<dbReference type="OrthoDB" id="8118055at2759"/>
<evidence type="ECO:0000256" key="15">
    <source>
        <dbReference type="SAM" id="Phobius"/>
    </source>
</evidence>
<dbReference type="Gene3D" id="1.20.1510.10">
    <property type="entry name" value="Cation efflux protein transmembrane domain"/>
    <property type="match status" value="1"/>
</dbReference>
<feature type="active site" evidence="11">
    <location>
        <position position="212"/>
    </location>
</feature>
<evidence type="ECO:0000256" key="10">
    <source>
        <dbReference type="ARBA" id="ARBA00023157"/>
    </source>
</evidence>
<dbReference type="EC" id="3.2.1.-" evidence="14"/>
<dbReference type="GO" id="GO:0016020">
    <property type="term" value="C:membrane"/>
    <property type="evidence" value="ECO:0007669"/>
    <property type="project" value="UniProtKB-SubCell"/>
</dbReference>
<dbReference type="InterPro" id="IPR027470">
    <property type="entry name" value="Cation_efflux_CTD"/>
</dbReference>
<dbReference type="EMBL" id="BAUL01000106">
    <property type="protein sequence ID" value="GAD94947.1"/>
    <property type="molecule type" value="Genomic_DNA"/>
</dbReference>
<dbReference type="FunCoup" id="V5G268">
    <property type="interactions" value="96"/>
</dbReference>
<feature type="binding site" evidence="12">
    <location>
        <position position="476"/>
    </location>
    <ligand>
        <name>Ca(2+)</name>
        <dbReference type="ChEBI" id="CHEBI:29108"/>
    </ligand>
</feature>
<dbReference type="Pfam" id="PF01545">
    <property type="entry name" value="Cation_efflux"/>
    <property type="match status" value="1"/>
</dbReference>
<dbReference type="SUPFAM" id="SSF48225">
    <property type="entry name" value="Seven-hairpin glycosidases"/>
    <property type="match status" value="1"/>
</dbReference>
<sequence length="807" mass="89937">MLGKATEDTPGGAMKLHRYPAGPKTLFGGWAASLVDALDSLWIMGLHDEFEDALQEVEKLDFTSCSLEELNVFETTIRYLGGLLAAYDVSRQNYPVLLRKAVEIGQMLYVAFDTPNRMPITRWRFHDALKGAPQEAGDSVLVAEIGSLTLEFTRLSQLTNDDRYFDAVQRIMNAFDSQQHQTKLPGMWPIVVNAKTLNFHEYSGFTIGGMADSLYEYLPKQHILLGGGSQQYRKLYQDAMVPMKEHIFFRPMTQGADVLFPGDISSDGQAPLSQLQTEAKAQHLSCFAGGMVALGARVFDLPEDLDVARKLVDGCLWGYETGRLGIMPEIIRTVACGDTNNCVWDEDRWHREVDQAFPDDNGSVEDKIKTRRLAPGITKIDDGRYILRPEAIESVFILYRITGDQSLAEKAWTMFETIVKHTISDIAHAGLDDCTVDDPPKQDRMESFWMAETLKYFYLIFSDPRIVSLDEYVLNTEAHPLKRTLNDLIGFIITFIALRISSKGDSPKELSFGWQRAQLLGAFFNGVFLLALGVSIVLQSFGRFISLQHVESPKLILIVGCVGLGLNIISASFLHEHDHGTPNSTKPIDVSTDERNRYDVEPTQLEHHEHRHHTIQLGSHGHDLGMMGALMHVLSDAVNNVGVIISALVIWLTHNDARYYADPAVGMAIGFMILISSISLIRRSGLILLESVPTGVDLGDVQHDLEKITGVLSIHELHIWRLNQQKTLASVHVVISDQSMSSFLGLAKIINECFHAYGIHSTTLQPELLDAPATVHSETEGSSLRRRPNTRCQVICGTLCEELTCCG</sequence>
<evidence type="ECO:0000256" key="1">
    <source>
        <dbReference type="ARBA" id="ARBA00001913"/>
    </source>
</evidence>
<dbReference type="GO" id="GO:0098771">
    <property type="term" value="P:inorganic ion homeostasis"/>
    <property type="evidence" value="ECO:0007669"/>
    <property type="project" value="UniProtKB-ARBA"/>
</dbReference>
<dbReference type="InterPro" id="IPR012341">
    <property type="entry name" value="6hp_glycosidase-like_sf"/>
</dbReference>
<dbReference type="NCBIfam" id="TIGR01297">
    <property type="entry name" value="CDF"/>
    <property type="match status" value="1"/>
</dbReference>
<keyword evidence="6 15" id="KW-0812">Transmembrane</keyword>
<dbReference type="GO" id="GO:0005783">
    <property type="term" value="C:endoplasmic reticulum"/>
    <property type="evidence" value="ECO:0007669"/>
    <property type="project" value="TreeGrafter"/>
</dbReference>
<evidence type="ECO:0000256" key="4">
    <source>
        <dbReference type="ARBA" id="ARBA00007658"/>
    </source>
</evidence>
<feature type="transmembrane region" description="Helical" evidence="15">
    <location>
        <begin position="629"/>
        <end position="652"/>
    </location>
</feature>
<keyword evidence="12" id="KW-0479">Metal-binding</keyword>
<comment type="subcellular location">
    <subcellularLocation>
        <location evidence="2">Membrane</location>
        <topology evidence="2">Multi-pass membrane protein</topology>
    </subcellularLocation>
</comment>
<dbReference type="PRINTS" id="PR00747">
    <property type="entry name" value="GLYHDRLASE47"/>
</dbReference>
<feature type="domain" description="Cation efflux protein cytoplasmic" evidence="17">
    <location>
        <begin position="694"/>
        <end position="767"/>
    </location>
</feature>
<name>V5G268_BYSSN</name>
<dbReference type="GO" id="GO:0005975">
    <property type="term" value="P:carbohydrate metabolic process"/>
    <property type="evidence" value="ECO:0007669"/>
    <property type="project" value="InterPro"/>
</dbReference>
<evidence type="ECO:0000259" key="17">
    <source>
        <dbReference type="Pfam" id="PF16916"/>
    </source>
</evidence>
<feature type="disulfide bond" evidence="13">
    <location>
        <begin position="286"/>
        <end position="315"/>
    </location>
</feature>
<dbReference type="InterPro" id="IPR036026">
    <property type="entry name" value="Seven-hairpin_glycosidases"/>
</dbReference>
<feature type="transmembrane region" description="Helical" evidence="15">
    <location>
        <begin position="664"/>
        <end position="681"/>
    </location>
</feature>
<evidence type="ECO:0000259" key="16">
    <source>
        <dbReference type="Pfam" id="PF01545"/>
    </source>
</evidence>
<keyword evidence="12" id="KW-0106">Calcium</keyword>
<evidence type="ECO:0000256" key="13">
    <source>
        <dbReference type="PIRSR" id="PIRSR601382-3"/>
    </source>
</evidence>
<evidence type="ECO:0000256" key="12">
    <source>
        <dbReference type="PIRSR" id="PIRSR601382-2"/>
    </source>
</evidence>
<comment type="similarity">
    <text evidence="4 14">Belongs to the glycosyl hydrolase 47 family.</text>
</comment>
<dbReference type="InterPro" id="IPR058533">
    <property type="entry name" value="Cation_efflux_TM"/>
</dbReference>
<feature type="active site" description="Proton donor" evidence="11">
    <location>
        <position position="329"/>
    </location>
</feature>
<keyword evidence="9 15" id="KW-0472">Membrane</keyword>
<comment type="caution">
    <text evidence="18">The sequence shown here is derived from an EMBL/GenBank/DDBJ whole genome shotgun (WGS) entry which is preliminary data.</text>
</comment>
<evidence type="ECO:0000256" key="14">
    <source>
        <dbReference type="RuleBase" id="RU361193"/>
    </source>
</evidence>
<keyword evidence="5" id="KW-0813">Transport</keyword>
<gene>
    <name evidence="18" type="ORF">PVAR5_3581</name>
</gene>
<keyword evidence="7 14" id="KW-0378">Hydrolase</keyword>
<accession>V5G268</accession>
<evidence type="ECO:0000256" key="2">
    <source>
        <dbReference type="ARBA" id="ARBA00004141"/>
    </source>
</evidence>
<keyword evidence="19" id="KW-1185">Reference proteome</keyword>
<dbReference type="GO" id="GO:0004571">
    <property type="term" value="F:mannosyl-oligosaccharide 1,2-alpha-mannosidase activity"/>
    <property type="evidence" value="ECO:0007669"/>
    <property type="project" value="InterPro"/>
</dbReference>
<reference evidence="19" key="1">
    <citation type="journal article" date="2014" name="Genome Announc.">
        <title>Draft genome sequence of the formaldehyde-resistant fungus Byssochlamys spectabilis No. 5 (anamorph Paecilomyces variotii No. 5) (NBRC109023).</title>
        <authorList>
            <person name="Oka T."/>
            <person name="Ekino K."/>
            <person name="Fukuda K."/>
            <person name="Nomura Y."/>
        </authorList>
    </citation>
    <scope>NUCLEOTIDE SEQUENCE [LARGE SCALE GENOMIC DNA]</scope>
    <source>
        <strain evidence="19">No. 5 / NBRC 109023</strain>
    </source>
</reference>
<organism evidence="18 19">
    <name type="scientific">Byssochlamys spectabilis (strain No. 5 / NBRC 109023)</name>
    <name type="common">Paecilomyces variotii</name>
    <dbReference type="NCBI Taxonomy" id="1356009"/>
    <lineage>
        <taxon>Eukaryota</taxon>
        <taxon>Fungi</taxon>
        <taxon>Dikarya</taxon>
        <taxon>Ascomycota</taxon>
        <taxon>Pezizomycotina</taxon>
        <taxon>Eurotiomycetes</taxon>
        <taxon>Eurotiomycetidae</taxon>
        <taxon>Eurotiales</taxon>
        <taxon>Thermoascaceae</taxon>
        <taxon>Paecilomyces</taxon>
    </lineage>
</organism>
<dbReference type="InterPro" id="IPR001382">
    <property type="entry name" value="Glyco_hydro_47"/>
</dbReference>
<dbReference type="FunFam" id="1.50.10.10:FF:000037">
    <property type="entry name" value="alpha-1,2-Mannosidase"/>
    <property type="match status" value="1"/>
</dbReference>
<dbReference type="Proteomes" id="UP000018001">
    <property type="component" value="Unassembled WGS sequence"/>
</dbReference>
<dbReference type="eggNOG" id="KOG2431">
    <property type="taxonomic scope" value="Eukaryota"/>
</dbReference>
<evidence type="ECO:0000256" key="5">
    <source>
        <dbReference type="ARBA" id="ARBA00022448"/>
    </source>
</evidence>
<keyword evidence="8 15" id="KW-1133">Transmembrane helix</keyword>
<comment type="pathway">
    <text evidence="3">Protein modification; protein glycosylation.</text>
</comment>
<evidence type="ECO:0000256" key="8">
    <source>
        <dbReference type="ARBA" id="ARBA00022989"/>
    </source>
</evidence>
<comment type="cofactor">
    <cofactor evidence="1 12">
        <name>Ca(2+)</name>
        <dbReference type="ChEBI" id="CHEBI:29108"/>
    </cofactor>
</comment>
<evidence type="ECO:0000313" key="19">
    <source>
        <dbReference type="Proteomes" id="UP000018001"/>
    </source>
</evidence>